<keyword evidence="2" id="KW-1003">Cell membrane</keyword>
<dbReference type="PANTHER" id="PTHR32309">
    <property type="entry name" value="TYROSINE-PROTEIN KINASE"/>
    <property type="match status" value="1"/>
</dbReference>
<dbReference type="Pfam" id="PF02706">
    <property type="entry name" value="Wzz"/>
    <property type="match status" value="1"/>
</dbReference>
<evidence type="ECO:0000256" key="2">
    <source>
        <dbReference type="ARBA" id="ARBA00022475"/>
    </source>
</evidence>
<proteinExistence type="predicted"/>
<dbReference type="SUPFAM" id="SSF52540">
    <property type="entry name" value="P-loop containing nucleoside triphosphate hydrolases"/>
    <property type="match status" value="1"/>
</dbReference>
<dbReference type="Proteomes" id="UP001521137">
    <property type="component" value="Unassembled WGS sequence"/>
</dbReference>
<comment type="caution">
    <text evidence="12">The sequence shown here is derived from an EMBL/GenBank/DDBJ whole genome shotgun (WGS) entry which is preliminary data.</text>
</comment>
<dbReference type="RefSeq" id="WP_235311203.1">
    <property type="nucleotide sequence ID" value="NZ_JAKGAS010000002.1"/>
</dbReference>
<keyword evidence="3 9" id="KW-0812">Transmembrane</keyword>
<dbReference type="CDD" id="cd05387">
    <property type="entry name" value="BY-kinase"/>
    <property type="match status" value="1"/>
</dbReference>
<evidence type="ECO:0000256" key="1">
    <source>
        <dbReference type="ARBA" id="ARBA00004651"/>
    </source>
</evidence>
<keyword evidence="13" id="KW-1185">Reference proteome</keyword>
<organism evidence="12 13">
    <name type="scientific">Paraglaciecola algarum</name>
    <dbReference type="NCBI Taxonomy" id="3050085"/>
    <lineage>
        <taxon>Bacteria</taxon>
        <taxon>Pseudomonadati</taxon>
        <taxon>Pseudomonadota</taxon>
        <taxon>Gammaproteobacteria</taxon>
        <taxon>Alteromonadales</taxon>
        <taxon>Alteromonadaceae</taxon>
        <taxon>Paraglaciecola</taxon>
    </lineage>
</organism>
<comment type="subcellular location">
    <subcellularLocation>
        <location evidence="1">Cell membrane</location>
        <topology evidence="1">Multi-pass membrane protein</topology>
    </subcellularLocation>
</comment>
<gene>
    <name evidence="12" type="ORF">L0668_06180</name>
</gene>
<evidence type="ECO:0000313" key="12">
    <source>
        <dbReference type="EMBL" id="MCF2947687.1"/>
    </source>
</evidence>
<evidence type="ECO:0000259" key="10">
    <source>
        <dbReference type="Pfam" id="PF02706"/>
    </source>
</evidence>
<evidence type="ECO:0000256" key="8">
    <source>
        <dbReference type="SAM" id="Coils"/>
    </source>
</evidence>
<evidence type="ECO:0000256" key="7">
    <source>
        <dbReference type="ARBA" id="ARBA00023136"/>
    </source>
</evidence>
<keyword evidence="7 9" id="KW-0472">Membrane</keyword>
<name>A0ABS9D5H1_9ALTE</name>
<dbReference type="Gene3D" id="3.40.50.300">
    <property type="entry name" value="P-loop containing nucleotide triphosphate hydrolases"/>
    <property type="match status" value="1"/>
</dbReference>
<dbReference type="Pfam" id="PF13807">
    <property type="entry name" value="GNVR"/>
    <property type="match status" value="1"/>
</dbReference>
<keyword evidence="5" id="KW-0067">ATP-binding</keyword>
<keyword evidence="4" id="KW-0547">Nucleotide-binding</keyword>
<accession>A0ABS9D5H1</accession>
<sequence length="697" mass="78726">MSLDNVSSNFSGGFDFTDLITFLWQKKLRIVISVSILTALGTFYVKSLPKIYSASSTILLSEKNEKLSIGGNLTSVTKPEDNKIDTYIELIKSKLLARKVVENLKLHEREEFKKKLADGGTVIEIDNAVNKLLKHLKLSKIANTDMLKVTYESELAVTTADVVNEIGPTFFEFERLSHQKQVNETTRWLDEQLLALSTRLDIAETELENFMQENGLIDLESQIELVKTEITKLIEHRLVVGKELSSSESTIKQIQNAKGDRKQLMQIPAILNDELIRTMSAELFKTELMLDELSKRYEHKHHKIIAIQGTADAITQNLDRSLQKVVDSLIQDDQSIKNRANELEQQLEAARVKHAALGAHEIDLASLRRKTLATQKLYDVFLTRLQEAEILRDLDAGDEFSVIDYAQVPHKHIKPRVMLGAVFSLIFSSIFSIGFWLIIHLIADKHTRFKQLLAKHGVLILGEIPRPPKKQAKTKSKRVTKKELFYADAIRSLRSELVVHANNAAIRTIAITHVSENTNSALTIDIAESFSYIEKSLLIDCNLRSPQIGKVCERDSLTPGLTNYLGRRLSFGECKFQNGHSQLHVMPSGPVPNDPLMYLTNSKFYDFIQKLKKVYKRTIIETPHVTGYNDVLVISKSVDAVVLLCDLESADNQDLTEAIQRLLNAGVPILGVVFERVKNINRKRSAIGKMKIARVID</sequence>
<evidence type="ECO:0000256" key="6">
    <source>
        <dbReference type="ARBA" id="ARBA00022989"/>
    </source>
</evidence>
<feature type="domain" description="Polysaccharide chain length determinant N-terminal" evidence="10">
    <location>
        <begin position="14"/>
        <end position="104"/>
    </location>
</feature>
<dbReference type="InterPro" id="IPR005702">
    <property type="entry name" value="Wzc-like_C"/>
</dbReference>
<protein>
    <submittedName>
        <fullName evidence="12">Polysaccharide biosynthesis tyrosine autokinase</fullName>
    </submittedName>
</protein>
<dbReference type="InterPro" id="IPR027417">
    <property type="entry name" value="P-loop_NTPase"/>
</dbReference>
<dbReference type="EMBL" id="JAKGAS010000002">
    <property type="protein sequence ID" value="MCF2947687.1"/>
    <property type="molecule type" value="Genomic_DNA"/>
</dbReference>
<dbReference type="InterPro" id="IPR050445">
    <property type="entry name" value="Bact_polysacc_biosynth/exp"/>
</dbReference>
<evidence type="ECO:0000259" key="11">
    <source>
        <dbReference type="Pfam" id="PF13807"/>
    </source>
</evidence>
<feature type="transmembrane region" description="Helical" evidence="9">
    <location>
        <begin position="417"/>
        <end position="443"/>
    </location>
</feature>
<dbReference type="InterPro" id="IPR032807">
    <property type="entry name" value="GNVR"/>
</dbReference>
<evidence type="ECO:0000256" key="5">
    <source>
        <dbReference type="ARBA" id="ARBA00022840"/>
    </source>
</evidence>
<keyword evidence="8" id="KW-0175">Coiled coil</keyword>
<feature type="domain" description="Tyrosine-protein kinase G-rich" evidence="11">
    <location>
        <begin position="366"/>
        <end position="438"/>
    </location>
</feature>
<evidence type="ECO:0000256" key="4">
    <source>
        <dbReference type="ARBA" id="ARBA00022741"/>
    </source>
</evidence>
<evidence type="ECO:0000313" key="13">
    <source>
        <dbReference type="Proteomes" id="UP001521137"/>
    </source>
</evidence>
<dbReference type="PANTHER" id="PTHR32309:SF13">
    <property type="entry name" value="FERRIC ENTEROBACTIN TRANSPORT PROTEIN FEPE"/>
    <property type="match status" value="1"/>
</dbReference>
<feature type="coiled-coil region" evidence="8">
    <location>
        <begin position="326"/>
        <end position="360"/>
    </location>
</feature>
<keyword evidence="6 9" id="KW-1133">Transmembrane helix</keyword>
<evidence type="ECO:0000256" key="3">
    <source>
        <dbReference type="ARBA" id="ARBA00022692"/>
    </source>
</evidence>
<evidence type="ECO:0000256" key="9">
    <source>
        <dbReference type="SAM" id="Phobius"/>
    </source>
</evidence>
<dbReference type="InterPro" id="IPR003856">
    <property type="entry name" value="LPS_length_determ_N"/>
</dbReference>
<reference evidence="12 13" key="1">
    <citation type="submission" date="2022-01" db="EMBL/GenBank/DDBJ databases">
        <title>Paraglaciecola sp. G1-23.</title>
        <authorList>
            <person name="Jin M.S."/>
            <person name="Han D.M."/>
            <person name="Kim H.M."/>
            <person name="Jeon C.O."/>
        </authorList>
    </citation>
    <scope>NUCLEOTIDE SEQUENCE [LARGE SCALE GENOMIC DNA]</scope>
    <source>
        <strain evidence="12 13">G1-23</strain>
    </source>
</reference>